<gene>
    <name evidence="1" type="ORF">F0U47_07975</name>
</gene>
<dbReference type="AlphaFoldDB" id="A0A5B1M3P9"/>
<name>A0A5B1M3P9_9ACTN</name>
<evidence type="ECO:0000313" key="2">
    <source>
        <dbReference type="Proteomes" id="UP000324351"/>
    </source>
</evidence>
<comment type="caution">
    <text evidence="1">The sequence shown here is derived from an EMBL/GenBank/DDBJ whole genome shotgun (WGS) entry which is preliminary data.</text>
</comment>
<reference evidence="1 2" key="1">
    <citation type="submission" date="2019-09" db="EMBL/GenBank/DDBJ databases">
        <title>Nocardioides panacisoli sp. nov., isolated from the soil of a ginseng field.</title>
        <authorList>
            <person name="Cho C."/>
        </authorList>
    </citation>
    <scope>NUCLEOTIDE SEQUENCE [LARGE SCALE GENOMIC DNA]</scope>
    <source>
        <strain evidence="1 2">BN140041</strain>
    </source>
</reference>
<accession>A0A5B1M3P9</accession>
<reference evidence="1 2" key="2">
    <citation type="submission" date="2019-09" db="EMBL/GenBank/DDBJ databases">
        <authorList>
            <person name="Jin C."/>
        </authorList>
    </citation>
    <scope>NUCLEOTIDE SEQUENCE [LARGE SCALE GENOMIC DNA]</scope>
    <source>
        <strain evidence="1 2">BN140041</strain>
    </source>
</reference>
<proteinExistence type="predicted"/>
<keyword evidence="2" id="KW-1185">Reference proteome</keyword>
<protein>
    <submittedName>
        <fullName evidence="1">Uncharacterized protein</fullName>
    </submittedName>
</protein>
<dbReference type="Proteomes" id="UP000324351">
    <property type="component" value="Unassembled WGS sequence"/>
</dbReference>
<sequence length="219" mass="24635">MGLFDKVRAAAEKAFADPLPPAEDARLPWDDSQPMGVLVESEWLNQATGDNQAPGHDLIDRARGIPYRFVLEVYRPGIAPYRLERRERIPAKVEGSYFGSEHRVQKGAQVPLTVTGPEPEDVAIDWEAYLALPGRMRQTKRLEIENQWDAIGARFEQTTKPATVAKIRGNSQMAVMSWAQAVRAGQLSRADFERNAEQLLRMGHLLAVDYERAVLVIEE</sequence>
<organism evidence="1 2">
    <name type="scientific">Nocardioides antri</name>
    <dbReference type="NCBI Taxonomy" id="2607659"/>
    <lineage>
        <taxon>Bacteria</taxon>
        <taxon>Bacillati</taxon>
        <taxon>Actinomycetota</taxon>
        <taxon>Actinomycetes</taxon>
        <taxon>Propionibacteriales</taxon>
        <taxon>Nocardioidaceae</taxon>
        <taxon>Nocardioides</taxon>
    </lineage>
</organism>
<dbReference type="EMBL" id="VUJW01000003">
    <property type="protein sequence ID" value="KAA1427404.1"/>
    <property type="molecule type" value="Genomic_DNA"/>
</dbReference>
<dbReference type="RefSeq" id="WP_149749771.1">
    <property type="nucleotide sequence ID" value="NZ_VUJW01000003.1"/>
</dbReference>
<evidence type="ECO:0000313" key="1">
    <source>
        <dbReference type="EMBL" id="KAA1427404.1"/>
    </source>
</evidence>